<dbReference type="AlphaFoldDB" id="A0A8H6Z928"/>
<keyword evidence="3" id="KW-1185">Reference proteome</keyword>
<evidence type="ECO:0000256" key="1">
    <source>
        <dbReference type="SAM" id="MobiDB-lite"/>
    </source>
</evidence>
<feature type="region of interest" description="Disordered" evidence="1">
    <location>
        <begin position="1"/>
        <end position="122"/>
    </location>
</feature>
<name>A0A8H6Z928_9AGAR</name>
<protein>
    <submittedName>
        <fullName evidence="2">Uncharacterized protein</fullName>
    </submittedName>
</protein>
<evidence type="ECO:0000313" key="3">
    <source>
        <dbReference type="Proteomes" id="UP000623467"/>
    </source>
</evidence>
<feature type="compositionally biased region" description="Low complexity" evidence="1">
    <location>
        <begin position="48"/>
        <end position="57"/>
    </location>
</feature>
<feature type="compositionally biased region" description="Pro residues" evidence="1">
    <location>
        <begin position="36"/>
        <end position="47"/>
    </location>
</feature>
<gene>
    <name evidence="2" type="ORF">MSAN_00363300</name>
</gene>
<organism evidence="2 3">
    <name type="scientific">Mycena sanguinolenta</name>
    <dbReference type="NCBI Taxonomy" id="230812"/>
    <lineage>
        <taxon>Eukaryota</taxon>
        <taxon>Fungi</taxon>
        <taxon>Dikarya</taxon>
        <taxon>Basidiomycota</taxon>
        <taxon>Agaricomycotina</taxon>
        <taxon>Agaricomycetes</taxon>
        <taxon>Agaricomycetidae</taxon>
        <taxon>Agaricales</taxon>
        <taxon>Marasmiineae</taxon>
        <taxon>Mycenaceae</taxon>
        <taxon>Mycena</taxon>
    </lineage>
</organism>
<dbReference type="Proteomes" id="UP000623467">
    <property type="component" value="Unassembled WGS sequence"/>
</dbReference>
<sequence length="190" mass="20282">MPEDAISVPCPSSDEEEKIRTRRAKKARVRSTSTGSPPPLSPSPAPTSPTASTTRSPGSKRKAATAEGTGPVKRTTRKKASAKAPESQSAERPKGMNLKRNPSMFGAELPQLPSSEPQPKTPVMAPLVLSAAPPILPDPPVRTLRRVRRLPPARRISFGSLIAPVGEDGHEADMEECDEEHGLGSAFQLR</sequence>
<accession>A0A8H6Z928</accession>
<feature type="region of interest" description="Disordered" evidence="1">
    <location>
        <begin position="165"/>
        <end position="190"/>
    </location>
</feature>
<feature type="compositionally biased region" description="Basic residues" evidence="1">
    <location>
        <begin position="20"/>
        <end position="29"/>
    </location>
</feature>
<reference evidence="2" key="1">
    <citation type="submission" date="2020-05" db="EMBL/GenBank/DDBJ databases">
        <title>Mycena genomes resolve the evolution of fungal bioluminescence.</title>
        <authorList>
            <person name="Tsai I.J."/>
        </authorList>
    </citation>
    <scope>NUCLEOTIDE SEQUENCE</scope>
    <source>
        <strain evidence="2">160909Yilan</strain>
    </source>
</reference>
<dbReference type="EMBL" id="JACAZH010000002">
    <property type="protein sequence ID" value="KAF7374778.1"/>
    <property type="molecule type" value="Genomic_DNA"/>
</dbReference>
<proteinExistence type="predicted"/>
<comment type="caution">
    <text evidence="2">The sequence shown here is derived from an EMBL/GenBank/DDBJ whole genome shotgun (WGS) entry which is preliminary data.</text>
</comment>
<evidence type="ECO:0000313" key="2">
    <source>
        <dbReference type="EMBL" id="KAF7374778.1"/>
    </source>
</evidence>